<evidence type="ECO:0000313" key="17">
    <source>
        <dbReference type="EMBL" id="MBB3770027.1"/>
    </source>
</evidence>
<dbReference type="EC" id="1.14.14.21" evidence="9"/>
<evidence type="ECO:0000256" key="9">
    <source>
        <dbReference type="ARBA" id="ARBA00034328"/>
    </source>
</evidence>
<name>A0A839Z8W2_9HYPH</name>
<evidence type="ECO:0000256" key="8">
    <source>
        <dbReference type="ARBA" id="ARBA00034317"/>
    </source>
</evidence>
<dbReference type="GO" id="GO:0008470">
    <property type="term" value="F:3-methylbutanoyl-CoA dehydrogenase activity"/>
    <property type="evidence" value="ECO:0007669"/>
    <property type="project" value="TreeGrafter"/>
</dbReference>
<keyword evidence="5" id="KW-0560">Oxidoreductase</keyword>
<accession>A0A839Z8W2</accession>
<comment type="catalytic activity">
    <reaction evidence="12">
        <text>dibenzothiophene 5-oxide + FMNH2 + O2 = dibenzothiophene 5,5-dioxide + FMN + H2O + H(+)</text>
        <dbReference type="Rhea" id="RHEA:49080"/>
        <dbReference type="ChEBI" id="CHEBI:15377"/>
        <dbReference type="ChEBI" id="CHEBI:15378"/>
        <dbReference type="ChEBI" id="CHEBI:15379"/>
        <dbReference type="ChEBI" id="CHEBI:23683"/>
        <dbReference type="ChEBI" id="CHEBI:57618"/>
        <dbReference type="ChEBI" id="CHEBI:58210"/>
        <dbReference type="ChEBI" id="CHEBI:90356"/>
    </reaction>
</comment>
<comment type="catalytic activity">
    <reaction evidence="11">
        <text>dibenzothiophene + FMNH2 + O2 = dibenzothiophene 5-oxide + FMN + H2O + H(+)</text>
        <dbReference type="Rhea" id="RHEA:49076"/>
        <dbReference type="ChEBI" id="CHEBI:15377"/>
        <dbReference type="ChEBI" id="CHEBI:15378"/>
        <dbReference type="ChEBI" id="CHEBI:15379"/>
        <dbReference type="ChEBI" id="CHEBI:23681"/>
        <dbReference type="ChEBI" id="CHEBI:23683"/>
        <dbReference type="ChEBI" id="CHEBI:57618"/>
        <dbReference type="ChEBI" id="CHEBI:58210"/>
    </reaction>
</comment>
<evidence type="ECO:0000256" key="3">
    <source>
        <dbReference type="ARBA" id="ARBA00022643"/>
    </source>
</evidence>
<evidence type="ECO:0000256" key="6">
    <source>
        <dbReference type="ARBA" id="ARBA00023033"/>
    </source>
</evidence>
<feature type="domain" description="Acyl-CoA dehydrogenase C-terminal" evidence="16">
    <location>
        <begin position="241"/>
        <end position="380"/>
    </location>
</feature>
<gene>
    <name evidence="17" type="ORF">FHS55_000613</name>
</gene>
<evidence type="ECO:0000259" key="16">
    <source>
        <dbReference type="Pfam" id="PF08028"/>
    </source>
</evidence>
<evidence type="ECO:0000256" key="11">
    <source>
        <dbReference type="ARBA" id="ARBA00047859"/>
    </source>
</evidence>
<proteinExistence type="inferred from homology"/>
<dbReference type="InterPro" id="IPR046373">
    <property type="entry name" value="Acyl-CoA_Oxase/DH_mid-dom_sf"/>
</dbReference>
<dbReference type="GO" id="GO:0006552">
    <property type="term" value="P:L-leucine catabolic process"/>
    <property type="evidence" value="ECO:0007669"/>
    <property type="project" value="TreeGrafter"/>
</dbReference>
<dbReference type="GO" id="GO:0050660">
    <property type="term" value="F:flavin adenine dinucleotide binding"/>
    <property type="evidence" value="ECO:0007669"/>
    <property type="project" value="InterPro"/>
</dbReference>
<sequence length="405" mass="43847">MTAASPVALTRDHIDVVAVARALADDIARDAARRDREHILPYEAFEEIRHSRLGALRVPRRYGGLEASWRQVAEVYLLLSKADTNVAQGFIPHITSVERLALHGTEEQKRHFFARVVAGDLFGVANAELGGSVRGAVATTLTRDGANWRLNGRKYYSTGSLFAQHLRVTAITPDGERVAVLIPRERDGIRLLDDWDGMGQRTTASGTTELENVLVLDSEIMSSAGWHGLPRDYTDAGVHLLHAGLEVGIGLAVLDDSVTYARSRARTVRESGVVRAAEDPFIQHAIGKIATRAHAAQALFLHTADLIDRVADAPARGVEGAALERLVAEAAAGVSEIKIFAAEVALSTSETLYEVGGASITRADANYDRHWRNARTHTTHDPLAYRAKGLGAWYLDGIAPPVANA</sequence>
<dbReference type="InterPro" id="IPR037069">
    <property type="entry name" value="AcylCoA_DH/ox_N_sf"/>
</dbReference>
<comment type="caution">
    <text evidence="17">The sequence shown here is derived from an EMBL/GenBank/DDBJ whole genome shotgun (WGS) entry which is preliminary data.</text>
</comment>
<evidence type="ECO:0000256" key="10">
    <source>
        <dbReference type="ARBA" id="ARBA00034345"/>
    </source>
</evidence>
<keyword evidence="3" id="KW-0288">FMN</keyword>
<keyword evidence="4" id="KW-0547">Nucleotide-binding</keyword>
<comment type="pathway">
    <text evidence="7">Sulfur metabolism; dibenzothiophene degradation.</text>
</comment>
<reference evidence="17 18" key="1">
    <citation type="submission" date="2020-08" db="EMBL/GenBank/DDBJ databases">
        <title>Genomic Encyclopedia of Type Strains, Phase IV (KMG-IV): sequencing the most valuable type-strain genomes for metagenomic binning, comparative biology and taxonomic classification.</title>
        <authorList>
            <person name="Goeker M."/>
        </authorList>
    </citation>
    <scope>NUCLEOTIDE SEQUENCE [LARGE SCALE GENOMIC DNA]</scope>
    <source>
        <strain evidence="17 18">DSM 5895</strain>
    </source>
</reference>
<dbReference type="GO" id="GO:0004497">
    <property type="term" value="F:monooxygenase activity"/>
    <property type="evidence" value="ECO:0007669"/>
    <property type="project" value="UniProtKB-KW"/>
</dbReference>
<dbReference type="Pfam" id="PF02770">
    <property type="entry name" value="Acyl-CoA_dh_M"/>
    <property type="match status" value="1"/>
</dbReference>
<feature type="domain" description="Acyl-CoA dehydrogenase/oxidase N-terminal" evidence="15">
    <location>
        <begin position="17"/>
        <end position="120"/>
    </location>
</feature>
<keyword evidence="6" id="KW-0503">Monooxygenase</keyword>
<evidence type="ECO:0000313" key="18">
    <source>
        <dbReference type="Proteomes" id="UP000533469"/>
    </source>
</evidence>
<dbReference type="PANTHER" id="PTHR43884">
    <property type="entry name" value="ACYL-COA DEHYDROGENASE"/>
    <property type="match status" value="1"/>
</dbReference>
<dbReference type="AlphaFoldDB" id="A0A839Z8W2"/>
<comment type="subcellular location">
    <subcellularLocation>
        <location evidence="1">Cytoplasm</location>
    </subcellularLocation>
</comment>
<dbReference type="InterPro" id="IPR006091">
    <property type="entry name" value="Acyl-CoA_Oxase/DH_mid-dom"/>
</dbReference>
<evidence type="ECO:0000259" key="14">
    <source>
        <dbReference type="Pfam" id="PF02770"/>
    </source>
</evidence>
<dbReference type="InterPro" id="IPR013107">
    <property type="entry name" value="Acyl-CoA_DH_C"/>
</dbReference>
<dbReference type="InterPro" id="IPR013786">
    <property type="entry name" value="AcylCoA_DH/ox_N"/>
</dbReference>
<protein>
    <recommendedName>
        <fullName evidence="10">Dibenzothiophene monooxygenase</fullName>
        <ecNumber evidence="9">1.14.14.21</ecNumber>
    </recommendedName>
</protein>
<dbReference type="SUPFAM" id="SSF56645">
    <property type="entry name" value="Acyl-CoA dehydrogenase NM domain-like"/>
    <property type="match status" value="1"/>
</dbReference>
<evidence type="ECO:0000256" key="1">
    <source>
        <dbReference type="ARBA" id="ARBA00004496"/>
    </source>
</evidence>
<dbReference type="PANTHER" id="PTHR43884:SF12">
    <property type="entry name" value="ISOVALERYL-COA DEHYDROGENASE, MITOCHONDRIAL-RELATED"/>
    <property type="match status" value="1"/>
</dbReference>
<dbReference type="Gene3D" id="1.20.140.10">
    <property type="entry name" value="Butyryl-CoA Dehydrogenase, subunit A, domain 3"/>
    <property type="match status" value="1"/>
</dbReference>
<evidence type="ECO:0000256" key="13">
    <source>
        <dbReference type="ARBA" id="ARBA00049456"/>
    </source>
</evidence>
<evidence type="ECO:0000256" key="5">
    <source>
        <dbReference type="ARBA" id="ARBA00023002"/>
    </source>
</evidence>
<dbReference type="GO" id="GO:0005737">
    <property type="term" value="C:cytoplasm"/>
    <property type="evidence" value="ECO:0007669"/>
    <property type="project" value="UniProtKB-SubCell"/>
</dbReference>
<dbReference type="SUPFAM" id="SSF47203">
    <property type="entry name" value="Acyl-CoA dehydrogenase C-terminal domain-like"/>
    <property type="match status" value="1"/>
</dbReference>
<dbReference type="EMBL" id="JACICD010000001">
    <property type="protein sequence ID" value="MBB3770027.1"/>
    <property type="molecule type" value="Genomic_DNA"/>
</dbReference>
<dbReference type="RefSeq" id="WP_183188185.1">
    <property type="nucleotide sequence ID" value="NZ_JACICD010000001.1"/>
</dbReference>
<evidence type="ECO:0000256" key="2">
    <source>
        <dbReference type="ARBA" id="ARBA00022630"/>
    </source>
</evidence>
<dbReference type="InterPro" id="IPR036250">
    <property type="entry name" value="AcylCo_DH-like_C"/>
</dbReference>
<comment type="similarity">
    <text evidence="8">Belongs to the DszC flavin monooxygenase family.</text>
</comment>
<evidence type="ECO:0000256" key="7">
    <source>
        <dbReference type="ARBA" id="ARBA00034307"/>
    </source>
</evidence>
<keyword evidence="18" id="KW-1185">Reference proteome</keyword>
<evidence type="ECO:0000256" key="12">
    <source>
        <dbReference type="ARBA" id="ARBA00048445"/>
    </source>
</evidence>
<dbReference type="Proteomes" id="UP000533469">
    <property type="component" value="Unassembled WGS sequence"/>
</dbReference>
<feature type="domain" description="Acyl-CoA oxidase/dehydrogenase middle" evidence="14">
    <location>
        <begin position="130"/>
        <end position="213"/>
    </location>
</feature>
<dbReference type="InterPro" id="IPR009100">
    <property type="entry name" value="AcylCoA_DH/oxidase_NM_dom_sf"/>
</dbReference>
<evidence type="ECO:0000259" key="15">
    <source>
        <dbReference type="Pfam" id="PF02771"/>
    </source>
</evidence>
<dbReference type="Gene3D" id="2.40.110.10">
    <property type="entry name" value="Butyryl-CoA Dehydrogenase, subunit A, domain 2"/>
    <property type="match status" value="1"/>
</dbReference>
<dbReference type="PIRSF" id="PIRSF016578">
    <property type="entry name" value="HsaA"/>
    <property type="match status" value="1"/>
</dbReference>
<organism evidence="17 18">
    <name type="scientific">Ancylobacter tetraedralis</name>
    <dbReference type="NCBI Taxonomy" id="217068"/>
    <lineage>
        <taxon>Bacteria</taxon>
        <taxon>Pseudomonadati</taxon>
        <taxon>Pseudomonadota</taxon>
        <taxon>Alphaproteobacteria</taxon>
        <taxon>Hyphomicrobiales</taxon>
        <taxon>Xanthobacteraceae</taxon>
        <taxon>Ancylobacter</taxon>
    </lineage>
</organism>
<keyword evidence="2" id="KW-0285">Flavoprotein</keyword>
<dbReference type="Pfam" id="PF08028">
    <property type="entry name" value="Acyl-CoA_dh_2"/>
    <property type="match status" value="1"/>
</dbReference>
<dbReference type="Gene3D" id="1.10.540.10">
    <property type="entry name" value="Acyl-CoA dehydrogenase/oxidase, N-terminal domain"/>
    <property type="match status" value="1"/>
</dbReference>
<dbReference type="Pfam" id="PF02771">
    <property type="entry name" value="Acyl-CoA_dh_N"/>
    <property type="match status" value="1"/>
</dbReference>
<evidence type="ECO:0000256" key="4">
    <source>
        <dbReference type="ARBA" id="ARBA00022741"/>
    </source>
</evidence>
<comment type="catalytic activity">
    <reaction evidence="13">
        <text>dibenzothiophene + 2 FMNH2 + 2 O2 = dibenzothiophene 5,5-dioxide + 2 FMN + 2 H2O + 2 H(+)</text>
        <dbReference type="Rhea" id="RHEA:49072"/>
        <dbReference type="ChEBI" id="CHEBI:15377"/>
        <dbReference type="ChEBI" id="CHEBI:15378"/>
        <dbReference type="ChEBI" id="CHEBI:15379"/>
        <dbReference type="ChEBI" id="CHEBI:23681"/>
        <dbReference type="ChEBI" id="CHEBI:57618"/>
        <dbReference type="ChEBI" id="CHEBI:58210"/>
        <dbReference type="ChEBI" id="CHEBI:90356"/>
        <dbReference type="EC" id="1.14.14.21"/>
    </reaction>
</comment>